<evidence type="ECO:0000313" key="5">
    <source>
        <dbReference type="Proteomes" id="UP000065807"/>
    </source>
</evidence>
<dbReference type="STRING" id="1555112.LIP_1857"/>
<feature type="transmembrane region" description="Helical" evidence="3">
    <location>
        <begin position="72"/>
        <end position="94"/>
    </location>
</feature>
<proteinExistence type="predicted"/>
<dbReference type="InterPro" id="IPR005081">
    <property type="entry name" value="SpoIIGA"/>
</dbReference>
<reference evidence="5" key="2">
    <citation type="journal article" date="2016" name="Int. J. Syst. Evol. Microbiol.">
        <title>Complete genome sequence and cell structure of Limnochorda pilosa, a Gram-negative spore-former within the phylum Firmicutes.</title>
        <authorList>
            <person name="Watanabe M."/>
            <person name="Kojima H."/>
            <person name="Fukui M."/>
        </authorList>
    </citation>
    <scope>NUCLEOTIDE SEQUENCE [LARGE SCALE GENOMIC DNA]</scope>
    <source>
        <strain evidence="5">HC45</strain>
    </source>
</reference>
<evidence type="ECO:0000256" key="2">
    <source>
        <dbReference type="SAM" id="MobiDB-lite"/>
    </source>
</evidence>
<accession>A0A0K2SKT4</accession>
<feature type="transmembrane region" description="Helical" evidence="3">
    <location>
        <begin position="45"/>
        <end position="66"/>
    </location>
</feature>
<evidence type="ECO:0000313" key="4">
    <source>
        <dbReference type="EMBL" id="BAS27700.1"/>
    </source>
</evidence>
<protein>
    <recommendedName>
        <fullName evidence="6">Sigma-E processing peptidase SpoIIGA</fullName>
    </recommendedName>
</protein>
<dbReference type="Pfam" id="PF03419">
    <property type="entry name" value="Peptidase_U4"/>
    <property type="match status" value="1"/>
</dbReference>
<keyword evidence="3" id="KW-1133">Transmembrane helix</keyword>
<dbReference type="AlphaFoldDB" id="A0A0K2SKT4"/>
<feature type="transmembrane region" description="Helical" evidence="3">
    <location>
        <begin position="14"/>
        <end position="33"/>
    </location>
</feature>
<keyword evidence="3" id="KW-0812">Transmembrane</keyword>
<keyword evidence="3" id="KW-0472">Membrane</keyword>
<dbReference type="GO" id="GO:0006508">
    <property type="term" value="P:proteolysis"/>
    <property type="evidence" value="ECO:0007669"/>
    <property type="project" value="InterPro"/>
</dbReference>
<dbReference type="KEGG" id="lpil:LIP_1857"/>
<feature type="transmembrane region" description="Helical" evidence="3">
    <location>
        <begin position="106"/>
        <end position="125"/>
    </location>
</feature>
<dbReference type="EMBL" id="AP014924">
    <property type="protein sequence ID" value="BAS27700.1"/>
    <property type="molecule type" value="Genomic_DNA"/>
</dbReference>
<feature type="compositionally biased region" description="Basic and acidic residues" evidence="2">
    <location>
        <begin position="317"/>
        <end position="330"/>
    </location>
</feature>
<dbReference type="GO" id="GO:0004190">
    <property type="term" value="F:aspartic-type endopeptidase activity"/>
    <property type="evidence" value="ECO:0007669"/>
    <property type="project" value="InterPro"/>
</dbReference>
<name>A0A0K2SKT4_LIMPI</name>
<sequence length="330" mass="35249">MDVELVRVVYVDLLVLRFLSDAAFNTLLLWTTARLAARPARWARLALAALLGAAYAAWETLAAAGVARLPALPARIALVVLVSWLMLAVSFDLSRPRSLFPLWTPFYGAVAAAAGAGFAAGFLLGDGRQPDLAVAMGGAAVTLAALGLWGPRWLRRETLQRSSELLVRVEAAGRRVEAVALLDTGNHLREPLSGWPVVVMEVEAAAPLFPQDLGPLVQRAAAGELGVAEGLHRDPEWAGRWRMIPFASLGTRHGMMLGFRPDRLMVVAGRRVERVHAVVGLSVQLLDGAGRYRALLPHVLAETASPGGAAASLQTSRKGEVEDDRLSTGT</sequence>
<gene>
    <name evidence="4" type="ORF">LIP_1857</name>
</gene>
<dbReference type="PIRSF" id="PIRSF018571">
    <property type="entry name" value="SpoIIGA"/>
    <property type="match status" value="1"/>
</dbReference>
<dbReference type="GO" id="GO:0030436">
    <property type="term" value="P:asexual sporulation"/>
    <property type="evidence" value="ECO:0007669"/>
    <property type="project" value="InterPro"/>
</dbReference>
<feature type="active site" evidence="1">
    <location>
        <position position="183"/>
    </location>
</feature>
<organism evidence="4 5">
    <name type="scientific">Limnochorda pilosa</name>
    <dbReference type="NCBI Taxonomy" id="1555112"/>
    <lineage>
        <taxon>Bacteria</taxon>
        <taxon>Bacillati</taxon>
        <taxon>Bacillota</taxon>
        <taxon>Limnochordia</taxon>
        <taxon>Limnochordales</taxon>
        <taxon>Limnochordaceae</taxon>
        <taxon>Limnochorda</taxon>
    </lineage>
</organism>
<evidence type="ECO:0008006" key="6">
    <source>
        <dbReference type="Google" id="ProtNLM"/>
    </source>
</evidence>
<feature type="transmembrane region" description="Helical" evidence="3">
    <location>
        <begin position="131"/>
        <end position="151"/>
    </location>
</feature>
<keyword evidence="5" id="KW-1185">Reference proteome</keyword>
<dbReference type="Proteomes" id="UP000065807">
    <property type="component" value="Chromosome"/>
</dbReference>
<evidence type="ECO:0000256" key="3">
    <source>
        <dbReference type="SAM" id="Phobius"/>
    </source>
</evidence>
<reference evidence="5" key="1">
    <citation type="submission" date="2015-07" db="EMBL/GenBank/DDBJ databases">
        <title>Complete genome sequence and phylogenetic analysis of Limnochorda pilosa.</title>
        <authorList>
            <person name="Watanabe M."/>
            <person name="Kojima H."/>
            <person name="Fukui M."/>
        </authorList>
    </citation>
    <scope>NUCLEOTIDE SEQUENCE [LARGE SCALE GENOMIC DNA]</scope>
    <source>
        <strain evidence="5">HC45</strain>
    </source>
</reference>
<feature type="region of interest" description="Disordered" evidence="2">
    <location>
        <begin position="306"/>
        <end position="330"/>
    </location>
</feature>
<evidence type="ECO:0000256" key="1">
    <source>
        <dbReference type="PIRSR" id="PIRSR018571-1"/>
    </source>
</evidence>